<organism evidence="1 2">
    <name type="scientific">Eretmocerus hayati</name>
    <dbReference type="NCBI Taxonomy" id="131215"/>
    <lineage>
        <taxon>Eukaryota</taxon>
        <taxon>Metazoa</taxon>
        <taxon>Ecdysozoa</taxon>
        <taxon>Arthropoda</taxon>
        <taxon>Hexapoda</taxon>
        <taxon>Insecta</taxon>
        <taxon>Pterygota</taxon>
        <taxon>Neoptera</taxon>
        <taxon>Endopterygota</taxon>
        <taxon>Hymenoptera</taxon>
        <taxon>Apocrita</taxon>
        <taxon>Proctotrupomorpha</taxon>
        <taxon>Chalcidoidea</taxon>
        <taxon>Aphelinidae</taxon>
        <taxon>Aphelininae</taxon>
        <taxon>Eretmocerus</taxon>
    </lineage>
</organism>
<dbReference type="Proteomes" id="UP001239111">
    <property type="component" value="Chromosome 2"/>
</dbReference>
<reference evidence="1" key="1">
    <citation type="submission" date="2023-04" db="EMBL/GenBank/DDBJ databases">
        <title>A chromosome-level genome assembly of the parasitoid wasp Eretmocerus hayati.</title>
        <authorList>
            <person name="Zhong Y."/>
            <person name="Liu S."/>
            <person name="Liu Y."/>
        </authorList>
    </citation>
    <scope>NUCLEOTIDE SEQUENCE</scope>
    <source>
        <strain evidence="1">ZJU_SS_LIU_2023</strain>
    </source>
</reference>
<proteinExistence type="predicted"/>
<evidence type="ECO:0000313" key="2">
    <source>
        <dbReference type="Proteomes" id="UP001239111"/>
    </source>
</evidence>
<keyword evidence="2" id="KW-1185">Reference proteome</keyword>
<accession>A0ACC2NZN9</accession>
<name>A0ACC2NZN9_9HYME</name>
<sequence>MGNNEEEGDCREEKVEDRPPASEGGVEPSTKGPSSGDTGVEMVLFGSKRSSYVELQESGGPNERTALRPKLNTFDDALPHVGDFGRYQLWLLLALLPYSIAYSSLYFSQFFFTLVPKERWCKIEELMQVFTPVQRIAAAIPASDTYPFYDSCHRKDLNFSALVSRGDLDWRDDAWTTNRSVECDNGWEYNLTSIPYESLATQLDWVCDRSYLVSTAQAIFYCGSITGGFFFSWMADHHGRIPALVLCSTCGLLASIATALFTHSFITFAVCRFFTGLAFDNVLNIPLIIVVEYMAVRRRSLVVNVAFGLYFAMGSTLLPWAAYYIADWRQLCFISALPMASCFITPWIVPESARWYVSNRMSDKVIEKLKRIASVNKVKPDPSFYETFYRNLESAENITESANLLDLFRTPRLAKITIILTAFWALTVMAFDGHVYSLKLLNSSVFASFSLACATELPAGLLLTVLLDRWGRRFCGFITMASTTVFSFAELLLNSDSSKLVMSISSRFALNMAANVGLQYAAEILPTPVRAQGVGMVHIVGILAHSVAPYIVDTVQWWADMPMLIISVISFICAALVLFLPETLGRPMPQTMQEGEDFGKDQKFWSLPCCDDLSYGSSYRSSSRNNNREIRSLSSSLKR</sequence>
<dbReference type="EMBL" id="CM056742">
    <property type="protein sequence ID" value="KAJ8676291.1"/>
    <property type="molecule type" value="Genomic_DNA"/>
</dbReference>
<protein>
    <submittedName>
        <fullName evidence="1">Uncharacterized protein</fullName>
    </submittedName>
</protein>
<evidence type="ECO:0000313" key="1">
    <source>
        <dbReference type="EMBL" id="KAJ8676291.1"/>
    </source>
</evidence>
<comment type="caution">
    <text evidence="1">The sequence shown here is derived from an EMBL/GenBank/DDBJ whole genome shotgun (WGS) entry which is preliminary data.</text>
</comment>
<gene>
    <name evidence="1" type="ORF">QAD02_012078</name>
</gene>